<keyword evidence="1" id="KW-0732">Signal</keyword>
<feature type="signal peptide" evidence="1">
    <location>
        <begin position="1"/>
        <end position="23"/>
    </location>
</feature>
<protein>
    <submittedName>
        <fullName evidence="2">Uncharacterized protein</fullName>
    </submittedName>
</protein>
<sequence length="221" mass="21607">MAFSNTFSTVLIVALAFASGIESRAVPPPDDVHVHVYKVPLSSSETTVTRVVNGVPVTSTETVITDSSANRANGGRQGSGSLPNLSNGCHGIIKGVANGAGDVLTGAVNVLGGAINDITDSGTVLGPVGGAVDTVGKGAQGILDDAVGGVNNAVDDAACGVKDIVGDALSGIETGNVVGGVEHAADNLVQGVGDVGEDVVGAVGKALDSTAGDLVNFVDHL</sequence>
<dbReference type="EMBL" id="HQ006039">
    <property type="protein sequence ID" value="ADV40329.1"/>
    <property type="molecule type" value="mRNA"/>
</dbReference>
<evidence type="ECO:0000313" key="2">
    <source>
        <dbReference type="EMBL" id="ADV40329.1"/>
    </source>
</evidence>
<evidence type="ECO:0000256" key="1">
    <source>
        <dbReference type="SAM" id="SignalP"/>
    </source>
</evidence>
<feature type="chain" id="PRO_5003218461" evidence="1">
    <location>
        <begin position="24"/>
        <end position="221"/>
    </location>
</feature>
<proteinExistence type="evidence at transcript level"/>
<dbReference type="AlphaFoldDB" id="E7D1T5"/>
<name>E7D1T5_LATHE</name>
<reference evidence="2" key="1">
    <citation type="submission" date="2010-07" db="EMBL/GenBank/DDBJ databases">
        <title>Identification of Proteins Involved in Black Widow Spider Wrapping Silk Fibers.</title>
        <authorList>
            <person name="Nguyen A."/>
            <person name="Verduzco A."/>
            <person name="Vierra C."/>
        </authorList>
    </citation>
    <scope>NUCLEOTIDE SEQUENCE</scope>
</reference>
<organism evidence="2">
    <name type="scientific">Latrodectus hesperus</name>
    <name type="common">Western black widow spider</name>
    <dbReference type="NCBI Taxonomy" id="256737"/>
    <lineage>
        <taxon>Eukaryota</taxon>
        <taxon>Metazoa</taxon>
        <taxon>Ecdysozoa</taxon>
        <taxon>Arthropoda</taxon>
        <taxon>Chelicerata</taxon>
        <taxon>Arachnida</taxon>
        <taxon>Araneae</taxon>
        <taxon>Araneomorphae</taxon>
        <taxon>Entelegynae</taxon>
        <taxon>Araneoidea</taxon>
        <taxon>Theridiidae</taxon>
        <taxon>Latrodectus</taxon>
    </lineage>
</organism>
<accession>E7D1T5</accession>